<dbReference type="AlphaFoldDB" id="A0A327RIK4"/>
<dbReference type="OrthoDB" id="1398953at2"/>
<protein>
    <submittedName>
        <fullName evidence="2">Uncharacterized protein</fullName>
    </submittedName>
</protein>
<accession>A0A327RIK4</accession>
<evidence type="ECO:0000256" key="1">
    <source>
        <dbReference type="SAM" id="SignalP"/>
    </source>
</evidence>
<keyword evidence="3" id="KW-1185">Reference proteome</keyword>
<feature type="signal peptide" evidence="1">
    <location>
        <begin position="1"/>
        <end position="22"/>
    </location>
</feature>
<evidence type="ECO:0000313" key="2">
    <source>
        <dbReference type="EMBL" id="RAJ13517.1"/>
    </source>
</evidence>
<dbReference type="Proteomes" id="UP000248703">
    <property type="component" value="Unassembled WGS sequence"/>
</dbReference>
<proteinExistence type="predicted"/>
<feature type="chain" id="PRO_5016331713" evidence="1">
    <location>
        <begin position="23"/>
        <end position="502"/>
    </location>
</feature>
<reference evidence="2 3" key="1">
    <citation type="submission" date="2018-06" db="EMBL/GenBank/DDBJ databases">
        <title>Genomic Encyclopedia of Archaeal and Bacterial Type Strains, Phase II (KMG-II): from individual species to whole genera.</title>
        <authorList>
            <person name="Goeker M."/>
        </authorList>
    </citation>
    <scope>NUCLEOTIDE SEQUENCE [LARGE SCALE GENOMIC DNA]</scope>
    <source>
        <strain evidence="2 3">DSM 24464</strain>
    </source>
</reference>
<gene>
    <name evidence="2" type="ORF">LY08_02037</name>
</gene>
<organism evidence="2 3">
    <name type="scientific">Olleya aquimaris</name>
    <dbReference type="NCBI Taxonomy" id="639310"/>
    <lineage>
        <taxon>Bacteria</taxon>
        <taxon>Pseudomonadati</taxon>
        <taxon>Bacteroidota</taxon>
        <taxon>Flavobacteriia</taxon>
        <taxon>Flavobacteriales</taxon>
        <taxon>Flavobacteriaceae</taxon>
    </lineage>
</organism>
<comment type="caution">
    <text evidence="2">The sequence shown here is derived from an EMBL/GenBank/DDBJ whole genome shotgun (WGS) entry which is preliminary data.</text>
</comment>
<keyword evidence="1" id="KW-0732">Signal</keyword>
<dbReference type="EMBL" id="QLLO01000006">
    <property type="protein sequence ID" value="RAJ13517.1"/>
    <property type="molecule type" value="Genomic_DNA"/>
</dbReference>
<name>A0A327RIK4_9FLAO</name>
<sequence length="502" mass="56519">MNNIKTYLFSAFLLIAIVTIQAQNATFEWSDLSSNTKVGLQNPTLVFPSVSGFTTYTLEKQGTQVFAPESIFITKFNANGDAGKTIDFSLPKRALKDATLLKIIEGKDKLYVFSFIAVKKDKKNVLYAQVYDNSTGIVSETKEVYTLPIEKVNTSGFFEVQLSEDKNTFAILVNKPFIKKTKENIEVVILDADLNTISNAKHTLSFDSERAYREKLYVDNDATVTIVKKTDIFKKEPVTSVITIKGDEITQQQVSANQFYISDNRVVTIKDKQYLLGFATDNAKPAVSMGGAKDKSFFIYNITDQKLIKNQEWNPEITKRILGKGFIDLKVIDVIVQNDDIFLIGDRFSEESKPIPGQNFEYNYTYNFGPGVVVKLNTNGDVAYDSLIQYGEEYKNHMKPLGSFKPFIKDNTIHFFANEKVSILEEKKIVFGWKNINAKAIVTKKLESDGSLSINAFKSGIVGGKDNVVDFAPTKTIQLDNNTYYIYALGNKYQAFGKMTME</sequence>
<dbReference type="RefSeq" id="WP_111660328.1">
    <property type="nucleotide sequence ID" value="NZ_QLLO01000006.1"/>
</dbReference>
<evidence type="ECO:0000313" key="3">
    <source>
        <dbReference type="Proteomes" id="UP000248703"/>
    </source>
</evidence>